<protein>
    <submittedName>
        <fullName evidence="1">Uncharacterized protein</fullName>
    </submittedName>
</protein>
<gene>
    <name evidence="1" type="ORF">LTR37_008636</name>
</gene>
<keyword evidence="2" id="KW-1185">Reference proteome</keyword>
<sequence length="664" mass="73933">MLRQCGRNAAQIGRKNAKVCLSSRPDPPFSLVYRDLKSTFRMHELNRAGIEAYARNTLSLLYGAPNPAESQSVNKAAAFITDSSSGIFLWARYAVAEAFKQTGRGTMNSKSLLGVLSQMPRELETVYERILDAHKGEDRETFYIILELIDCAKRPLEVSELLQAAHCGGSSFMSRMDELDDDSIQRFHLYLQALGGGLIESVIIDRDQEGDVVLDRMLPRSVQTYLDKGGWQKLLGNRRAAGSGHRRCIELLCAFRSLAGVNLPGGLFANSYRPDLSIYSTYGALKERDHVLDEHAIRKRRPAKSEPHQSWTNIQSRKLTLRLKSLHGYTCMFLPHHAFDFENATGDSTWPLLRHVFDRSFINDHVGLYAAWDGFEDCYPGVLRRPPFLLTSDMHFAIAHELVQHVELALKQTASDVLVPYQGTSSIRELGSFSESQLGTAASLLATAVLCCCRQPTALRCQLVDMLIPFSARLQDDEMLFAIQNAPARVVESLLTTFPGGRLRLQSARLFGSRNEWVEDPRLQPVPSGSHNESEEDLRLEKGFGPLWGVGMRNKLNEATQLLDLFLARGEDVNAVCGPSGTILHATITACLDDRGEDSRRDSQYFLETCINRGADINASGPAGNVLECVWRRANTNYHGNPGKYARHYALSSICSSLSAQSTT</sequence>
<evidence type="ECO:0000313" key="1">
    <source>
        <dbReference type="EMBL" id="KAK3713203.1"/>
    </source>
</evidence>
<accession>A0ACC3NAB8</accession>
<evidence type="ECO:0000313" key="2">
    <source>
        <dbReference type="Proteomes" id="UP001281147"/>
    </source>
</evidence>
<comment type="caution">
    <text evidence="1">The sequence shown here is derived from an EMBL/GenBank/DDBJ whole genome shotgun (WGS) entry which is preliminary data.</text>
</comment>
<proteinExistence type="predicted"/>
<dbReference type="EMBL" id="JAUTXU010000064">
    <property type="protein sequence ID" value="KAK3713203.1"/>
    <property type="molecule type" value="Genomic_DNA"/>
</dbReference>
<organism evidence="1 2">
    <name type="scientific">Vermiconidia calcicola</name>
    <dbReference type="NCBI Taxonomy" id="1690605"/>
    <lineage>
        <taxon>Eukaryota</taxon>
        <taxon>Fungi</taxon>
        <taxon>Dikarya</taxon>
        <taxon>Ascomycota</taxon>
        <taxon>Pezizomycotina</taxon>
        <taxon>Dothideomycetes</taxon>
        <taxon>Dothideomycetidae</taxon>
        <taxon>Mycosphaerellales</taxon>
        <taxon>Extremaceae</taxon>
        <taxon>Vermiconidia</taxon>
    </lineage>
</organism>
<name>A0ACC3NAB8_9PEZI</name>
<dbReference type="Proteomes" id="UP001281147">
    <property type="component" value="Unassembled WGS sequence"/>
</dbReference>
<reference evidence="1" key="1">
    <citation type="submission" date="2023-07" db="EMBL/GenBank/DDBJ databases">
        <title>Black Yeasts Isolated from many extreme environments.</title>
        <authorList>
            <person name="Coleine C."/>
            <person name="Stajich J.E."/>
            <person name="Selbmann L."/>
        </authorList>
    </citation>
    <scope>NUCLEOTIDE SEQUENCE</scope>
    <source>
        <strain evidence="1">CCFEE 5714</strain>
    </source>
</reference>